<protein>
    <submittedName>
        <fullName evidence="2">Uncharacterized protein</fullName>
    </submittedName>
</protein>
<name>A0A1U7EZD9_NATPD</name>
<dbReference type="EnsemblBacteria" id="CAI50645">
    <property type="protein sequence ID" value="CAI50645"/>
    <property type="gene ID" value="NP_5108A"/>
</dbReference>
<keyword evidence="3" id="KW-1185">Reference proteome</keyword>
<organism evidence="2 3">
    <name type="scientific">Natronomonas pharaonis (strain ATCC 35678 / DSM 2160 / CIP 103997 / JCM 8858 / NBRC 14720 / NCIMB 2260 / Gabara)</name>
    <name type="common">Halobacterium pharaonis</name>
    <dbReference type="NCBI Taxonomy" id="348780"/>
    <lineage>
        <taxon>Archaea</taxon>
        <taxon>Methanobacteriati</taxon>
        <taxon>Methanobacteriota</taxon>
        <taxon>Stenosarchaea group</taxon>
        <taxon>Halobacteria</taxon>
        <taxon>Halobacteriales</taxon>
        <taxon>Natronomonadaceae</taxon>
        <taxon>Natronomonas</taxon>
    </lineage>
</organism>
<reference evidence="2 3" key="1">
    <citation type="journal article" date="2005" name="Genome Res.">
        <title>Living with two extremes: conclusions from the genome sequence of Natronomonas pharaonis.</title>
        <authorList>
            <person name="Falb M."/>
            <person name="Pfeiffer F."/>
            <person name="Palm P."/>
            <person name="Rodewald K."/>
            <person name="Hickmann V."/>
            <person name="Tittor J."/>
            <person name="Oesterhelt D."/>
        </authorList>
    </citation>
    <scope>NUCLEOTIDE SEQUENCE [LARGE SCALE GENOMIC DNA]</scope>
    <source>
        <strain evidence="3">ATCC 35678 / DSM 2160 / CIP 103997 / JCM 8858 / NBRC 14720 / NCIMB 2260 / Gabara</strain>
    </source>
</reference>
<dbReference type="RefSeq" id="WP_011324255.1">
    <property type="nucleotide sequence ID" value="NC_007426.1"/>
</dbReference>
<dbReference type="GeneID" id="3702258"/>
<dbReference type="eggNOG" id="arCOG06348">
    <property type="taxonomic scope" value="Archaea"/>
</dbReference>
<gene>
    <name evidence="2" type="ordered locus">NP_5108A</name>
</gene>
<dbReference type="STRING" id="348780.NP_5108A"/>
<evidence type="ECO:0000313" key="2">
    <source>
        <dbReference type="EMBL" id="CAI50645.1"/>
    </source>
</evidence>
<dbReference type="HOGENOM" id="CLU_123711_0_0_2"/>
<dbReference type="AlphaFoldDB" id="A0A1U7EZD9"/>
<dbReference type="OrthoDB" id="252552at2157"/>
<evidence type="ECO:0000313" key="3">
    <source>
        <dbReference type="Proteomes" id="UP000002698"/>
    </source>
</evidence>
<feature type="region of interest" description="Disordered" evidence="1">
    <location>
        <begin position="83"/>
        <end position="130"/>
    </location>
</feature>
<accession>A0A1U7EZD9</accession>
<dbReference type="Pfam" id="PF26244">
    <property type="entry name" value="DUF8057"/>
    <property type="match status" value="1"/>
</dbReference>
<dbReference type="EMBL" id="CR936257">
    <property type="protein sequence ID" value="CAI50645.1"/>
    <property type="molecule type" value="Genomic_DNA"/>
</dbReference>
<dbReference type="KEGG" id="nph:NP_5108A"/>
<dbReference type="Proteomes" id="UP000002698">
    <property type="component" value="Chromosome"/>
</dbReference>
<dbReference type="InterPro" id="IPR058370">
    <property type="entry name" value="DUF8057"/>
</dbReference>
<evidence type="ECO:0000256" key="1">
    <source>
        <dbReference type="SAM" id="MobiDB-lite"/>
    </source>
</evidence>
<proteinExistence type="predicted"/>
<sequence length="130" mass="14287">MYESYFDDDVDYTSEAVLERAYALGVASVCDTPGSEEYERLKANSPDAYDESILELAYEEGRARALSLEADDEPDEEIWERLVEQELGDISGDDDAGTDTPADGLPEALSKSPLSDGPPESLSLPSFLRR</sequence>